<evidence type="ECO:0000259" key="2">
    <source>
        <dbReference type="Pfam" id="PF22936"/>
    </source>
</evidence>
<dbReference type="EMBL" id="JBDFQZ010000008">
    <property type="protein sequence ID" value="KAK9697824.1"/>
    <property type="molecule type" value="Genomic_DNA"/>
</dbReference>
<dbReference type="SUPFAM" id="SSF57756">
    <property type="entry name" value="Retrovirus zinc finger-like domains"/>
    <property type="match status" value="1"/>
</dbReference>
<feature type="region of interest" description="Disordered" evidence="1">
    <location>
        <begin position="100"/>
        <end position="137"/>
    </location>
</feature>
<evidence type="ECO:0000313" key="3">
    <source>
        <dbReference type="EMBL" id="KAK9697824.1"/>
    </source>
</evidence>
<dbReference type="AlphaFoldDB" id="A0AAW1J405"/>
<dbReference type="Pfam" id="PF22936">
    <property type="entry name" value="Pol_BBD"/>
    <property type="match status" value="1"/>
</dbReference>
<comment type="caution">
    <text evidence="3">The sequence shown here is derived from an EMBL/GenBank/DDBJ whole genome shotgun (WGS) entry which is preliminary data.</text>
</comment>
<dbReference type="GO" id="GO:0003676">
    <property type="term" value="F:nucleic acid binding"/>
    <property type="evidence" value="ECO:0007669"/>
    <property type="project" value="InterPro"/>
</dbReference>
<gene>
    <name evidence="3" type="ORF">RND81_08G063500</name>
</gene>
<feature type="compositionally biased region" description="Polar residues" evidence="1">
    <location>
        <begin position="128"/>
        <end position="137"/>
    </location>
</feature>
<organism evidence="3 4">
    <name type="scientific">Saponaria officinalis</name>
    <name type="common">Common soapwort</name>
    <name type="synonym">Lychnis saponaria</name>
    <dbReference type="NCBI Taxonomy" id="3572"/>
    <lineage>
        <taxon>Eukaryota</taxon>
        <taxon>Viridiplantae</taxon>
        <taxon>Streptophyta</taxon>
        <taxon>Embryophyta</taxon>
        <taxon>Tracheophyta</taxon>
        <taxon>Spermatophyta</taxon>
        <taxon>Magnoliopsida</taxon>
        <taxon>eudicotyledons</taxon>
        <taxon>Gunneridae</taxon>
        <taxon>Pentapetalae</taxon>
        <taxon>Caryophyllales</taxon>
        <taxon>Caryophyllaceae</taxon>
        <taxon>Caryophylleae</taxon>
        <taxon>Saponaria</taxon>
    </lineage>
</organism>
<feature type="compositionally biased region" description="Basic residues" evidence="1">
    <location>
        <begin position="104"/>
        <end position="113"/>
    </location>
</feature>
<feature type="domain" description="Retrovirus-related Pol polyprotein from transposon TNT 1-94-like beta-barrel" evidence="2">
    <location>
        <begin position="208"/>
        <end position="253"/>
    </location>
</feature>
<name>A0AAW1J405_SAPOF</name>
<evidence type="ECO:0000256" key="1">
    <source>
        <dbReference type="SAM" id="MobiDB-lite"/>
    </source>
</evidence>
<dbReference type="InterPro" id="IPR054722">
    <property type="entry name" value="PolX-like_BBD"/>
</dbReference>
<dbReference type="GO" id="GO:0008270">
    <property type="term" value="F:zinc ion binding"/>
    <property type="evidence" value="ECO:0007669"/>
    <property type="project" value="InterPro"/>
</dbReference>
<dbReference type="Proteomes" id="UP001443914">
    <property type="component" value="Unassembled WGS sequence"/>
</dbReference>
<reference evidence="3" key="1">
    <citation type="submission" date="2024-03" db="EMBL/GenBank/DDBJ databases">
        <title>WGS assembly of Saponaria officinalis var. Norfolk2.</title>
        <authorList>
            <person name="Jenkins J."/>
            <person name="Shu S."/>
            <person name="Grimwood J."/>
            <person name="Barry K."/>
            <person name="Goodstein D."/>
            <person name="Schmutz J."/>
            <person name="Leebens-Mack J."/>
            <person name="Osbourn A."/>
        </authorList>
    </citation>
    <scope>NUCLEOTIDE SEQUENCE [LARGE SCALE GENOMIC DNA]</scope>
    <source>
        <strain evidence="3">JIC</strain>
    </source>
</reference>
<protein>
    <recommendedName>
        <fullName evidence="2">Retrovirus-related Pol polyprotein from transposon TNT 1-94-like beta-barrel domain-containing protein</fullName>
    </recommendedName>
</protein>
<accession>A0AAW1J405</accession>
<sequence length="261" mass="30160">MSAASSTEAWKILQNSYKGSGKVITIKLQTLWKDFENLLMMEDETIEAFFNLAAIEESKDLKELSITELISSLQAHEERMKRFSEQPLEQAFQAKLKFNNGQNKNHHGKKFQQRKNNSNNRGRGRNLYHNQGSRENNQSGPYCNLCKKIGHNTNDCRYKCKRCQRHTHFEKDCWFRQKDEANFIETNESTGQLFYSCLNTQQENIDIWYLDSGCSNHMTGNKNSFVSLNENIKSQITLGDGRSQDVAGKGTIAKWLLVSLR</sequence>
<dbReference type="InterPro" id="IPR036875">
    <property type="entry name" value="Znf_CCHC_sf"/>
</dbReference>
<proteinExistence type="predicted"/>
<evidence type="ECO:0000313" key="4">
    <source>
        <dbReference type="Proteomes" id="UP001443914"/>
    </source>
</evidence>
<keyword evidence="4" id="KW-1185">Reference proteome</keyword>